<protein>
    <submittedName>
        <fullName evidence="1">7046_t:CDS:1</fullName>
    </submittedName>
</protein>
<reference evidence="1" key="1">
    <citation type="submission" date="2021-06" db="EMBL/GenBank/DDBJ databases">
        <authorList>
            <person name="Kallberg Y."/>
            <person name="Tangrot J."/>
            <person name="Rosling A."/>
        </authorList>
    </citation>
    <scope>NUCLEOTIDE SEQUENCE</scope>
    <source>
        <strain evidence="1">IN212</strain>
    </source>
</reference>
<name>A0A9N9DJG3_9GLOM</name>
<proteinExistence type="predicted"/>
<dbReference type="Proteomes" id="UP000789396">
    <property type="component" value="Unassembled WGS sequence"/>
</dbReference>
<gene>
    <name evidence="1" type="ORF">RFULGI_LOCUS8065</name>
</gene>
<feature type="non-terminal residue" evidence="1">
    <location>
        <position position="1"/>
    </location>
</feature>
<evidence type="ECO:0000313" key="1">
    <source>
        <dbReference type="EMBL" id="CAG8640557.1"/>
    </source>
</evidence>
<keyword evidence="2" id="KW-1185">Reference proteome</keyword>
<organism evidence="1 2">
    <name type="scientific">Racocetra fulgida</name>
    <dbReference type="NCBI Taxonomy" id="60492"/>
    <lineage>
        <taxon>Eukaryota</taxon>
        <taxon>Fungi</taxon>
        <taxon>Fungi incertae sedis</taxon>
        <taxon>Mucoromycota</taxon>
        <taxon>Glomeromycotina</taxon>
        <taxon>Glomeromycetes</taxon>
        <taxon>Diversisporales</taxon>
        <taxon>Gigasporaceae</taxon>
        <taxon>Racocetra</taxon>
    </lineage>
</organism>
<dbReference type="AlphaFoldDB" id="A0A9N9DJG3"/>
<evidence type="ECO:0000313" key="2">
    <source>
        <dbReference type="Proteomes" id="UP000789396"/>
    </source>
</evidence>
<sequence length="113" mass="13334">MPKRSRFYGKRNSDSYDDSLTEAVISGLKNKKDEIRTFIPTDEEMDPKRKIREDNQSNNLFQYPEKINEDDDEFLENEAIIEKIDENSLLDEIRLPSVNINNKTSEEFLDTNQ</sequence>
<comment type="caution">
    <text evidence="1">The sequence shown here is derived from an EMBL/GenBank/DDBJ whole genome shotgun (WGS) entry which is preliminary data.</text>
</comment>
<dbReference type="EMBL" id="CAJVPZ010012528">
    <property type="protein sequence ID" value="CAG8640557.1"/>
    <property type="molecule type" value="Genomic_DNA"/>
</dbReference>
<dbReference type="OrthoDB" id="2446509at2759"/>
<accession>A0A9N9DJG3</accession>